<evidence type="ECO:0000313" key="3">
    <source>
        <dbReference type="Proteomes" id="UP000078544"/>
    </source>
</evidence>
<evidence type="ECO:0000256" key="1">
    <source>
        <dbReference type="ARBA" id="ARBA00008903"/>
    </source>
</evidence>
<gene>
    <name evidence="2" type="ORF">AAL_00755</name>
</gene>
<proteinExistence type="inferred from homology"/>
<reference evidence="2 3" key="1">
    <citation type="journal article" date="2016" name="Genome Biol. Evol.">
        <title>Divergent and convergent evolution of fungal pathogenicity.</title>
        <authorList>
            <person name="Shang Y."/>
            <person name="Xiao G."/>
            <person name="Zheng P."/>
            <person name="Cen K."/>
            <person name="Zhan S."/>
            <person name="Wang C."/>
        </authorList>
    </citation>
    <scope>NUCLEOTIDE SEQUENCE [LARGE SCALE GENOMIC DNA]</scope>
    <source>
        <strain evidence="2 3">RCEF 2490</strain>
    </source>
</reference>
<dbReference type="InterPro" id="IPR023401">
    <property type="entry name" value="ODC_N"/>
</dbReference>
<dbReference type="AlphaFoldDB" id="A0A166V5J0"/>
<dbReference type="Pfam" id="PF02423">
    <property type="entry name" value="OCD_Mu_crystall"/>
    <property type="match status" value="1"/>
</dbReference>
<dbReference type="GO" id="GO:0005737">
    <property type="term" value="C:cytoplasm"/>
    <property type="evidence" value="ECO:0007669"/>
    <property type="project" value="TreeGrafter"/>
</dbReference>
<accession>A0A166V5J0</accession>
<dbReference type="InterPro" id="IPR036291">
    <property type="entry name" value="NAD(P)-bd_dom_sf"/>
</dbReference>
<dbReference type="Proteomes" id="UP000078544">
    <property type="component" value="Unassembled WGS sequence"/>
</dbReference>
<dbReference type="OrthoDB" id="41492at2759"/>
<dbReference type="InterPro" id="IPR003462">
    <property type="entry name" value="ODC_Mu_crystall"/>
</dbReference>
<comment type="similarity">
    <text evidence="1">Belongs to the ornithine cyclodeaminase/mu-crystallin family.</text>
</comment>
<comment type="caution">
    <text evidence="2">The sequence shown here is derived from an EMBL/GenBank/DDBJ whole genome shotgun (WGS) entry which is preliminary data.</text>
</comment>
<dbReference type="Gene3D" id="3.40.50.720">
    <property type="entry name" value="NAD(P)-binding Rossmann-like Domain"/>
    <property type="match status" value="1"/>
</dbReference>
<organism evidence="2 3">
    <name type="scientific">Moelleriella libera RCEF 2490</name>
    <dbReference type="NCBI Taxonomy" id="1081109"/>
    <lineage>
        <taxon>Eukaryota</taxon>
        <taxon>Fungi</taxon>
        <taxon>Dikarya</taxon>
        <taxon>Ascomycota</taxon>
        <taxon>Pezizomycotina</taxon>
        <taxon>Sordariomycetes</taxon>
        <taxon>Hypocreomycetidae</taxon>
        <taxon>Hypocreales</taxon>
        <taxon>Clavicipitaceae</taxon>
        <taxon>Moelleriella</taxon>
    </lineage>
</organism>
<dbReference type="STRING" id="1081109.A0A166V5J0"/>
<dbReference type="EMBL" id="AZGY01000001">
    <property type="protein sequence ID" value="OAA33290.1"/>
    <property type="molecule type" value="Genomic_DNA"/>
</dbReference>
<dbReference type="Gene3D" id="3.30.1780.10">
    <property type="entry name" value="ornithine cyclodeaminase, domain 1"/>
    <property type="match status" value="1"/>
</dbReference>
<dbReference type="SUPFAM" id="SSF51735">
    <property type="entry name" value="NAD(P)-binding Rossmann-fold domains"/>
    <property type="match status" value="1"/>
</dbReference>
<protein>
    <submittedName>
        <fullName evidence="2">Ornithine cyclodeaminase</fullName>
    </submittedName>
</protein>
<dbReference type="PANTHER" id="PTHR13812:SF19">
    <property type="entry name" value="KETIMINE REDUCTASE MU-CRYSTALLIN"/>
    <property type="match status" value="1"/>
</dbReference>
<dbReference type="PANTHER" id="PTHR13812">
    <property type="entry name" value="KETIMINE REDUCTASE MU-CRYSTALLIN"/>
    <property type="match status" value="1"/>
</dbReference>
<keyword evidence="3" id="KW-1185">Reference proteome</keyword>
<sequence>MPLTVLSDDDVKTLLQSLTSSEVSDLALALGDALARMSCGSEGDYQPQRSVVKRPGGQVTLFMPATSEQSVGVKIVGIKPTADKPTTAGGDSKPQPALQSVLTICDSLGRAVGILNAAALTAFRTALGSMLLYRSRQATRHIVVFGAGKQALWHLRLALVLRGEDIQKLTIVNRSKQRSLELIESVQRLGCPPHISMEALDRESIPESALEDTVVSADVIFCTTPSTRPLFPASFLTSGRARSKSRYISAIGSYRLDMAEIDPELLKAVVDPSGIFASQVWQGRVAVDSSDGCLHEAGELVTAGLTRVQMLEVGQIYDDDDDDNLPGLRDWLRSGFVIYKSVGVGTMDIAIAEYLINLARSRSVGLTAAF</sequence>
<evidence type="ECO:0000313" key="2">
    <source>
        <dbReference type="EMBL" id="OAA33290.1"/>
    </source>
</evidence>
<name>A0A166V5J0_9HYPO</name>